<dbReference type="RefSeq" id="WP_420903771.1">
    <property type="nucleotide sequence ID" value="NZ_BAAFGK010000001.1"/>
</dbReference>
<comment type="similarity">
    <text evidence="1 7">Belongs to the RecO family.</text>
</comment>
<dbReference type="InterPro" id="IPR003717">
    <property type="entry name" value="RecO"/>
</dbReference>
<dbReference type="Pfam" id="PF02565">
    <property type="entry name" value="RecO_C"/>
    <property type="match status" value="1"/>
</dbReference>
<dbReference type="PANTHER" id="PTHR33991:SF1">
    <property type="entry name" value="DNA REPAIR PROTEIN RECO"/>
    <property type="match status" value="1"/>
</dbReference>
<dbReference type="SUPFAM" id="SSF57863">
    <property type="entry name" value="ArfGap/RecO-like zinc finger"/>
    <property type="match status" value="1"/>
</dbReference>
<name>A0ABQ0C598_9PROT</name>
<sequence>MRISDRALALRRVPFRDDSWIVTLLTPNHGVVAAMARGARLGGRDGMRAALTGFHGLSIEIRARAPDALGSLVRAEIFEPRYRLPFLPEASSAGQLLLEAIHRLEMPYDARDGAIFHCVDGALAALESGADPLAVAAGSISRLLGLFGHGWRAGDCVGCGTRTRLRFVSVKRGGAVCEACGAPYADRLPRAGDAVLAAMADRSWPPRLSGLSHEEMFFFYQLGLEALNRIGPRPMSADASFRQLVRV</sequence>
<evidence type="ECO:0000256" key="1">
    <source>
        <dbReference type="ARBA" id="ARBA00007452"/>
    </source>
</evidence>
<dbReference type="InterPro" id="IPR012340">
    <property type="entry name" value="NA-bd_OB-fold"/>
</dbReference>
<dbReference type="Gene3D" id="2.40.50.140">
    <property type="entry name" value="Nucleic acid-binding proteins"/>
    <property type="match status" value="1"/>
</dbReference>
<dbReference type="InterPro" id="IPR022572">
    <property type="entry name" value="DNA_rep/recomb_RecO_N"/>
</dbReference>
<evidence type="ECO:0000313" key="10">
    <source>
        <dbReference type="Proteomes" id="UP001628193"/>
    </source>
</evidence>
<dbReference type="SUPFAM" id="SSF50249">
    <property type="entry name" value="Nucleic acid-binding proteins"/>
    <property type="match status" value="1"/>
</dbReference>
<keyword evidence="3 7" id="KW-0227">DNA damage</keyword>
<protein>
    <recommendedName>
        <fullName evidence="2 7">DNA repair protein RecO</fullName>
    </recommendedName>
    <alternativeName>
        <fullName evidence="6 7">Recombination protein O</fullName>
    </alternativeName>
</protein>
<evidence type="ECO:0000256" key="7">
    <source>
        <dbReference type="HAMAP-Rule" id="MF_00201"/>
    </source>
</evidence>
<evidence type="ECO:0000256" key="3">
    <source>
        <dbReference type="ARBA" id="ARBA00022763"/>
    </source>
</evidence>
<dbReference type="InterPro" id="IPR037278">
    <property type="entry name" value="ARFGAP/RecO"/>
</dbReference>
<evidence type="ECO:0000256" key="2">
    <source>
        <dbReference type="ARBA" id="ARBA00021310"/>
    </source>
</evidence>
<dbReference type="HAMAP" id="MF_00201">
    <property type="entry name" value="RecO"/>
    <property type="match status" value="1"/>
</dbReference>
<evidence type="ECO:0000256" key="5">
    <source>
        <dbReference type="ARBA" id="ARBA00023204"/>
    </source>
</evidence>
<evidence type="ECO:0000256" key="4">
    <source>
        <dbReference type="ARBA" id="ARBA00023172"/>
    </source>
</evidence>
<dbReference type="Gene3D" id="6.20.220.20">
    <property type="entry name" value="Recombination protein O, zinc-binding domain"/>
    <property type="match status" value="1"/>
</dbReference>
<accession>A0ABQ0C598</accession>
<dbReference type="PANTHER" id="PTHR33991">
    <property type="entry name" value="DNA REPAIR PROTEIN RECO"/>
    <property type="match status" value="1"/>
</dbReference>
<comment type="function">
    <text evidence="7">Involved in DNA repair and RecF pathway recombination.</text>
</comment>
<dbReference type="Gene3D" id="1.20.1440.120">
    <property type="entry name" value="Recombination protein O, C-terminal domain"/>
    <property type="match status" value="1"/>
</dbReference>
<dbReference type="NCBIfam" id="TIGR00613">
    <property type="entry name" value="reco"/>
    <property type="match status" value="1"/>
</dbReference>
<evidence type="ECO:0000259" key="8">
    <source>
        <dbReference type="Pfam" id="PF11967"/>
    </source>
</evidence>
<organism evidence="9 10">
    <name type="scientific">Candidatus Magnetaquiglobus chichijimensis</name>
    <dbReference type="NCBI Taxonomy" id="3141448"/>
    <lineage>
        <taxon>Bacteria</taxon>
        <taxon>Pseudomonadati</taxon>
        <taxon>Pseudomonadota</taxon>
        <taxon>Magnetococcia</taxon>
        <taxon>Magnetococcales</taxon>
        <taxon>Candidatus Magnetaquicoccaceae</taxon>
        <taxon>Candidatus Magnetaquiglobus</taxon>
    </lineage>
</organism>
<keyword evidence="5 7" id="KW-0234">DNA repair</keyword>
<dbReference type="Proteomes" id="UP001628193">
    <property type="component" value="Unassembled WGS sequence"/>
</dbReference>
<dbReference type="EMBL" id="BAAFGK010000001">
    <property type="protein sequence ID" value="GAB0056062.1"/>
    <property type="molecule type" value="Genomic_DNA"/>
</dbReference>
<evidence type="ECO:0000256" key="6">
    <source>
        <dbReference type="ARBA" id="ARBA00033409"/>
    </source>
</evidence>
<dbReference type="InterPro" id="IPR042242">
    <property type="entry name" value="RecO_C"/>
</dbReference>
<evidence type="ECO:0000313" key="9">
    <source>
        <dbReference type="EMBL" id="GAB0056062.1"/>
    </source>
</evidence>
<reference evidence="9 10" key="2">
    <citation type="submission" date="2024-09" db="EMBL/GenBank/DDBJ databases">
        <title>Draft genome sequence of Candidatus Magnetaquicoccaceae bacterium FCR-1.</title>
        <authorList>
            <person name="Shimoshige H."/>
            <person name="Shimamura S."/>
            <person name="Taoka A."/>
            <person name="Kobayashi H."/>
            <person name="Maekawa T."/>
        </authorList>
    </citation>
    <scope>NUCLEOTIDE SEQUENCE [LARGE SCALE GENOMIC DNA]</scope>
    <source>
        <strain evidence="9 10">FCR-1</strain>
    </source>
</reference>
<dbReference type="Pfam" id="PF11967">
    <property type="entry name" value="RecO_N"/>
    <property type="match status" value="1"/>
</dbReference>
<feature type="domain" description="DNA replication/recombination mediator RecO N-terminal" evidence="8">
    <location>
        <begin position="1"/>
        <end position="80"/>
    </location>
</feature>
<comment type="caution">
    <text evidence="9">The sequence shown here is derived from an EMBL/GenBank/DDBJ whole genome shotgun (WGS) entry which is preliminary data.</text>
</comment>
<keyword evidence="4 7" id="KW-0233">DNA recombination</keyword>
<keyword evidence="10" id="KW-1185">Reference proteome</keyword>
<proteinExistence type="inferred from homology"/>
<reference evidence="9 10" key="1">
    <citation type="submission" date="2024-05" db="EMBL/GenBank/DDBJ databases">
        <authorList>
            <consortium name="Candidatus Magnetaquicoccaceae bacterium FCR-1 genome sequencing consortium"/>
            <person name="Shimoshige H."/>
            <person name="Shimamura S."/>
            <person name="Taoka A."/>
            <person name="Kobayashi H."/>
            <person name="Maekawa T."/>
        </authorList>
    </citation>
    <scope>NUCLEOTIDE SEQUENCE [LARGE SCALE GENOMIC DNA]</scope>
    <source>
        <strain evidence="9 10">FCR-1</strain>
    </source>
</reference>
<gene>
    <name evidence="7 9" type="primary">recO</name>
    <name evidence="9" type="ORF">SIID45300_00362</name>
</gene>